<evidence type="ECO:0000256" key="3">
    <source>
        <dbReference type="ARBA" id="ARBA00022679"/>
    </source>
</evidence>
<protein>
    <submittedName>
        <fullName evidence="8">Polyketide synthase</fullName>
    </submittedName>
</protein>
<dbReference type="InterPro" id="IPR020841">
    <property type="entry name" value="PKS_Beta-ketoAc_synthase_dom"/>
</dbReference>
<dbReference type="Pfam" id="PF00698">
    <property type="entry name" value="Acyl_transf_1"/>
    <property type="match status" value="1"/>
</dbReference>
<feature type="active site" description="Proton acceptor; for dehydratase activity" evidence="5">
    <location>
        <position position="898"/>
    </location>
</feature>
<keyword evidence="2" id="KW-0597">Phosphoprotein</keyword>
<dbReference type="InterPro" id="IPR020807">
    <property type="entry name" value="PKS_DH"/>
</dbReference>
<dbReference type="Pfam" id="PF21089">
    <property type="entry name" value="PKS_DH_N"/>
    <property type="match status" value="1"/>
</dbReference>
<dbReference type="Pfam" id="PF14765">
    <property type="entry name" value="PS-DH"/>
    <property type="match status" value="1"/>
</dbReference>
<evidence type="ECO:0000256" key="2">
    <source>
        <dbReference type="ARBA" id="ARBA00022553"/>
    </source>
</evidence>
<feature type="domain" description="Ketosynthase family 3 (KS3)" evidence="6">
    <location>
        <begin position="10"/>
        <end position="348"/>
    </location>
</feature>
<evidence type="ECO:0000256" key="5">
    <source>
        <dbReference type="PROSITE-ProRule" id="PRU01363"/>
    </source>
</evidence>
<evidence type="ECO:0000256" key="4">
    <source>
        <dbReference type="ARBA" id="ARBA00023268"/>
    </source>
</evidence>
<dbReference type="InterPro" id="IPR014030">
    <property type="entry name" value="Ketoacyl_synth_N"/>
</dbReference>
<dbReference type="PROSITE" id="PS52004">
    <property type="entry name" value="KS3_2"/>
    <property type="match status" value="1"/>
</dbReference>
<dbReference type="GO" id="GO:0044550">
    <property type="term" value="P:secondary metabolite biosynthetic process"/>
    <property type="evidence" value="ECO:0007669"/>
    <property type="project" value="TreeGrafter"/>
</dbReference>
<feature type="region of interest" description="N-terminal hotdog fold" evidence="5">
    <location>
        <begin position="866"/>
        <end position="998"/>
    </location>
</feature>
<dbReference type="Proteomes" id="UP000764110">
    <property type="component" value="Unassembled WGS sequence"/>
</dbReference>
<keyword evidence="1" id="KW-0596">Phosphopantetheine</keyword>
<dbReference type="InterPro" id="IPR042104">
    <property type="entry name" value="PKS_dehydratase_sf"/>
</dbReference>
<dbReference type="Pfam" id="PF02801">
    <property type="entry name" value="Ketoacyl-synt_C"/>
    <property type="match status" value="1"/>
</dbReference>
<dbReference type="SMART" id="SM00826">
    <property type="entry name" value="PKS_DH"/>
    <property type="match status" value="1"/>
</dbReference>
<dbReference type="InterPro" id="IPR050091">
    <property type="entry name" value="PKS_NRPS_Biosynth_Enz"/>
</dbReference>
<dbReference type="PROSITE" id="PS52019">
    <property type="entry name" value="PKS_MFAS_DH"/>
    <property type="match status" value="1"/>
</dbReference>
<keyword evidence="3" id="KW-0808">Transferase</keyword>
<dbReference type="Gene3D" id="3.40.366.10">
    <property type="entry name" value="Malonyl-Coenzyme A Acyl Carrier Protein, domain 2"/>
    <property type="match status" value="1"/>
</dbReference>
<gene>
    <name evidence="8" type="ORF">MHUMG1_10172</name>
</gene>
<proteinExistence type="predicted"/>
<evidence type="ECO:0000313" key="8">
    <source>
        <dbReference type="EMBL" id="KAH0592123.1"/>
    </source>
</evidence>
<dbReference type="PANTHER" id="PTHR43775:SF20">
    <property type="entry name" value="HYBRID PKS-NRPS SYNTHETASE APDA"/>
    <property type="match status" value="1"/>
</dbReference>
<sequence>MSPNRNTSSPIPIAIVGSYCILPGQSCTASKLYDLLHEPRDVCRSFNPDILNLDRFYNKNADAPRLANIQNKSYLLDEDSRVFNASFFGVSPYEAESIDPQLRVILEAVSLVALHQAVQGLQSGDATYAIIGGVNLIFDAVLYIMLSNLHILLPKSQLRIWHKTANGYARGEGVVVVVLKPLKQALHNGNHIKAVIRGTGVNSDGASPRLTMPTIKAQAALIRDTYKRDPVEAGAIYEAMIKDAGLSSSPSATTTPLYVGSIKTLVGHLEGGAGLGGILKALLSIKHKTIFPNLLFNELNPKVAPFYGPLQIPTPAQPWPELPPGVPMRVSVNSFGFGGTNAHAILEGFEPSDVQSLESETASVQTSVGRLSPFVLSGHSASSLLGNCKALLKYLTDNVSVSLFDLNWVLHSRRTAHRLRTFFTGQACEELIQDLERFVEQHRKATNKDEIGNRNRHLDPAKPSRILGVFTGQGAQWPAMGRDLLGTSPLFHRVLEECEDVLRSLPDGPEWSLIDELSKDASNSRVGKAAVSQPLCTAVQLGLVTLFQKSGLRLDVIVGHSSGEIATAHASSVIGIATAMQIAYYRGKHAHLARGSSGEPGSMMAVGISYDEARMFCQQPEYQGRIGVAAVNAPKSVTLSGDLDAIEQAKAHFDDVQVFARQLKVDTAYHSHHMEKCAATYLESLKVCIIQVQSPREDCVWALSVHGNTEFLKDDLESLKGPYWVANMVQPVLFAPALHFAAKLGDEFELAIEIGPHPALKGPTTQTLQNALGTYPPVYIATLQRGINDTVSVTDAVGSPWCYLGTDAVRFDGFQNAFSPVSSITPRGVNVKLLKDLPPYAWDHDRIYWRESRISKNFRKSQDSRHPLLGRRVTDDTNRGLRWRNVLRLDQISWARGHVISGEVLLPGTSYISMSCEAAKVPSRDNPIRLIEVLDIKIRRPVIVPDSREGVETTFTVRAEDSTNSDCISADFYFYYSDLAGAMEQSCDGKIVVYLGEARKQELPLYGGSPPGLYPIDSDAGYKSFEQNGLGYTGPFRRLQDIQRRRDYAIAMAEWSVEELGATEYTVHPVLLDVSRQNVFHARADPAVGNLPTTILPVGIKRVAVSPNVALADGDTLRAKADTFVTARNGLGVVGDVHIYNASSGDTAVQMESVSLDPVSPQMPHQDHRLCFEIVFKIDPSLRLLEPPEYDLDSKSSQRTKELSADIERLCLFYIPRILAGLDPKERPTLM</sequence>
<evidence type="ECO:0000256" key="1">
    <source>
        <dbReference type="ARBA" id="ARBA00022450"/>
    </source>
</evidence>
<feature type="region of interest" description="C-terminal hotdog fold" evidence="5">
    <location>
        <begin position="1013"/>
        <end position="1165"/>
    </location>
</feature>
<dbReference type="InterPro" id="IPR016036">
    <property type="entry name" value="Malonyl_transacylase_ACP-bd"/>
</dbReference>
<dbReference type="EMBL" id="JACEFI010000037">
    <property type="protein sequence ID" value="KAH0592123.1"/>
    <property type="molecule type" value="Genomic_DNA"/>
</dbReference>
<keyword evidence="4" id="KW-0511">Multifunctional enzyme</keyword>
<name>A0A9P8M1E9_9HYPO</name>
<dbReference type="AlphaFoldDB" id="A0A9P8M1E9"/>
<dbReference type="CDD" id="cd00833">
    <property type="entry name" value="PKS"/>
    <property type="match status" value="1"/>
</dbReference>
<dbReference type="InterPro" id="IPR049900">
    <property type="entry name" value="PKS_mFAS_DH"/>
</dbReference>
<dbReference type="Gene3D" id="3.10.129.110">
    <property type="entry name" value="Polyketide synthase dehydratase"/>
    <property type="match status" value="1"/>
</dbReference>
<dbReference type="Gene3D" id="3.30.70.3290">
    <property type="match status" value="1"/>
</dbReference>
<dbReference type="PANTHER" id="PTHR43775">
    <property type="entry name" value="FATTY ACID SYNTHASE"/>
    <property type="match status" value="1"/>
</dbReference>
<reference evidence="8 9" key="1">
    <citation type="submission" date="2020-07" db="EMBL/GenBank/DDBJ databases">
        <title>Metarhizium humberi genome.</title>
        <authorList>
            <person name="Lysoe E."/>
        </authorList>
    </citation>
    <scope>NUCLEOTIDE SEQUENCE [LARGE SCALE GENOMIC DNA]</scope>
    <source>
        <strain evidence="8 9">ESALQ1638</strain>
    </source>
</reference>
<dbReference type="SUPFAM" id="SSF52151">
    <property type="entry name" value="FabD/lysophospholipase-like"/>
    <property type="match status" value="1"/>
</dbReference>
<dbReference type="SMART" id="SM00827">
    <property type="entry name" value="PKS_AT"/>
    <property type="match status" value="1"/>
</dbReference>
<feature type="domain" description="PKS/mFAS DH" evidence="7">
    <location>
        <begin position="866"/>
        <end position="1165"/>
    </location>
</feature>
<dbReference type="Gene3D" id="3.40.47.10">
    <property type="match status" value="2"/>
</dbReference>
<dbReference type="SMART" id="SM00825">
    <property type="entry name" value="PKS_KS"/>
    <property type="match status" value="1"/>
</dbReference>
<dbReference type="SUPFAM" id="SSF53901">
    <property type="entry name" value="Thiolase-like"/>
    <property type="match status" value="2"/>
</dbReference>
<dbReference type="InterPro" id="IPR014031">
    <property type="entry name" value="Ketoacyl_synth_C"/>
</dbReference>
<dbReference type="InterPro" id="IPR016035">
    <property type="entry name" value="Acyl_Trfase/lysoPLipase"/>
</dbReference>
<dbReference type="InterPro" id="IPR049551">
    <property type="entry name" value="PKS_DH_C"/>
</dbReference>
<evidence type="ECO:0000259" key="6">
    <source>
        <dbReference type="PROSITE" id="PS52004"/>
    </source>
</evidence>
<dbReference type="InterPro" id="IPR014043">
    <property type="entry name" value="Acyl_transferase_dom"/>
</dbReference>
<dbReference type="GO" id="GO:0006633">
    <property type="term" value="P:fatty acid biosynthetic process"/>
    <property type="evidence" value="ECO:0007669"/>
    <property type="project" value="TreeGrafter"/>
</dbReference>
<dbReference type="InterPro" id="IPR032821">
    <property type="entry name" value="PKS_assoc"/>
</dbReference>
<dbReference type="Pfam" id="PF16197">
    <property type="entry name" value="KAsynt_C_assoc"/>
    <property type="match status" value="1"/>
</dbReference>
<organism evidence="8 9">
    <name type="scientific">Metarhizium humberi</name>
    <dbReference type="NCBI Taxonomy" id="2596975"/>
    <lineage>
        <taxon>Eukaryota</taxon>
        <taxon>Fungi</taxon>
        <taxon>Dikarya</taxon>
        <taxon>Ascomycota</taxon>
        <taxon>Pezizomycotina</taxon>
        <taxon>Sordariomycetes</taxon>
        <taxon>Hypocreomycetidae</taxon>
        <taxon>Hypocreales</taxon>
        <taxon>Clavicipitaceae</taxon>
        <taxon>Metarhizium</taxon>
    </lineage>
</organism>
<accession>A0A9P8M1E9</accession>
<keyword evidence="9" id="KW-1185">Reference proteome</keyword>
<dbReference type="InterPro" id="IPR049552">
    <property type="entry name" value="PKS_DH_N"/>
</dbReference>
<evidence type="ECO:0000259" key="7">
    <source>
        <dbReference type="PROSITE" id="PS52019"/>
    </source>
</evidence>
<comment type="caution">
    <text evidence="8">The sequence shown here is derived from an EMBL/GenBank/DDBJ whole genome shotgun (WGS) entry which is preliminary data.</text>
</comment>
<dbReference type="InterPro" id="IPR001227">
    <property type="entry name" value="Ac_transferase_dom_sf"/>
</dbReference>
<dbReference type="SUPFAM" id="SSF55048">
    <property type="entry name" value="Probable ACP-binding domain of malonyl-CoA ACP transacylase"/>
    <property type="match status" value="1"/>
</dbReference>
<dbReference type="Pfam" id="PF00109">
    <property type="entry name" value="ketoacyl-synt"/>
    <property type="match status" value="2"/>
</dbReference>
<dbReference type="InterPro" id="IPR016039">
    <property type="entry name" value="Thiolase-like"/>
</dbReference>
<evidence type="ECO:0000313" key="9">
    <source>
        <dbReference type="Proteomes" id="UP000764110"/>
    </source>
</evidence>
<dbReference type="GO" id="GO:0004312">
    <property type="term" value="F:fatty acid synthase activity"/>
    <property type="evidence" value="ECO:0007669"/>
    <property type="project" value="TreeGrafter"/>
</dbReference>
<feature type="active site" description="Proton donor; for dehydratase activity" evidence="5">
    <location>
        <position position="1073"/>
    </location>
</feature>